<dbReference type="EMBL" id="JAWRVE010000092">
    <property type="protein sequence ID" value="KAL1860463.1"/>
    <property type="molecule type" value="Genomic_DNA"/>
</dbReference>
<feature type="region of interest" description="Disordered" evidence="1">
    <location>
        <begin position="584"/>
        <end position="611"/>
    </location>
</feature>
<feature type="region of interest" description="Disordered" evidence="1">
    <location>
        <begin position="1"/>
        <end position="20"/>
    </location>
</feature>
<name>A0ABR3WF34_9PEZI</name>
<feature type="compositionally biased region" description="Polar residues" evidence="1">
    <location>
        <begin position="865"/>
        <end position="881"/>
    </location>
</feature>
<feature type="compositionally biased region" description="Low complexity" evidence="1">
    <location>
        <begin position="76"/>
        <end position="108"/>
    </location>
</feature>
<comment type="caution">
    <text evidence="2">The sequence shown here is derived from an EMBL/GenBank/DDBJ whole genome shotgun (WGS) entry which is preliminary data.</text>
</comment>
<evidence type="ECO:0000313" key="3">
    <source>
        <dbReference type="Proteomes" id="UP001583177"/>
    </source>
</evidence>
<evidence type="ECO:0000313" key="2">
    <source>
        <dbReference type="EMBL" id="KAL1860463.1"/>
    </source>
</evidence>
<feature type="compositionally biased region" description="Polar residues" evidence="1">
    <location>
        <begin position="49"/>
        <end position="60"/>
    </location>
</feature>
<feature type="compositionally biased region" description="Basic and acidic residues" evidence="1">
    <location>
        <begin position="436"/>
        <end position="458"/>
    </location>
</feature>
<feature type="compositionally biased region" description="Acidic residues" evidence="1">
    <location>
        <begin position="459"/>
        <end position="478"/>
    </location>
</feature>
<keyword evidence="3" id="KW-1185">Reference proteome</keyword>
<dbReference type="PANTHER" id="PTHR42068">
    <property type="entry name" value="YALI0B18964P"/>
    <property type="match status" value="1"/>
</dbReference>
<feature type="compositionally biased region" description="Basic residues" evidence="1">
    <location>
        <begin position="914"/>
        <end position="928"/>
    </location>
</feature>
<dbReference type="Proteomes" id="UP001583177">
    <property type="component" value="Unassembled WGS sequence"/>
</dbReference>
<accession>A0ABR3WF34</accession>
<feature type="compositionally biased region" description="Basic and acidic residues" evidence="1">
    <location>
        <begin position="882"/>
        <end position="894"/>
    </location>
</feature>
<sequence length="942" mass="101399">MPRFAFGKRKSTAESENDIAAPSFRVLDRSEVVEGNGKSFDGGVRLSAKTHTLPKTTVSDLSVEDNIFADYKPKNRGSGSSNTTKTNSTDNSSRHSAASTAASSADLNAQDDWRLPNKTSLTDAPQQPLAKPGPSGFLKSAGRSWSFGASKKQLPPVPAGDEDVPITPAVPEQFKSGRARATTSSTDATITPPKVDQDISFDLGGSFSKMLLGFDKRSSVMTLKDENGRQVLQPPAATGGRLNAPSPIQIDHTSKVEAPPHSWASHHSNDNLLAGSPRIPSPTKENTPPPVPAHGGPHSSRPRGPAHSSSENLLKRTSAIFSGRRKSISNALETGEGDDLNTSLLAVSRFMSDANSRSVTPVEVVGGRYRRNEDTPGPSYRVVSPPTALPKPDPVDDDDNMFDNVPLNSERFSTPRQPAKKPAETPAKNKTMTVSEFEKYRKDKEVEDRRAEVDKAREEVDEQEDEDEINYDDDEDEAEKSKQLAKQRRKQEAHMTVYRQQMMKVTGESADGGPSRPSMQMSLSTPNLVVPETSRNSSSEVSEDDEEVPLAILAAHGFPNKSRPPTRLTNMMSNPNLRQAVAPSFQRPGSAAGHAQTPSGSLPPFARNLPQDPYGLVNAPPRESFALGGGVPAGQNSPVPPGGLVGVIANEERSRALRRGSPQVAQMDSYQGMPQAGPGGFDPVHGIPQQMMYPQQAMPMLSPNEQAQLQLNQQMSQFMQMQMQFMQMMATNNNNVANGPPRSAGHMGSNSMGTVQGMNGPGVGMGMPMGMDMNAGARGSYLEMPMMDQSMGDMHGRTMSMVQPSSSSWLQPPQPGYAGSIRQQGNGYTPSIAPSERSNVGLPGRYRPVSQMPPGPGTPDHTRKSSMMGSTLSPYSDSQTLKPDDKTSSKKSEAAKSAGDEPDDDDEEGWAAMKAKRDKKKSSWKMRKTMAPGGLDIGSLIT</sequence>
<feature type="compositionally biased region" description="Basic residues" evidence="1">
    <location>
        <begin position="1"/>
        <end position="10"/>
    </location>
</feature>
<feature type="region of interest" description="Disordered" evidence="1">
    <location>
        <begin position="365"/>
        <end position="546"/>
    </location>
</feature>
<reference evidence="2 3" key="1">
    <citation type="journal article" date="2024" name="IMA Fungus">
        <title>IMA Genome - F19 : A genome assembly and annotation guide to empower mycologists, including annotated draft genome sequences of Ceratocystis pirilliformis, Diaporthe australafricana, Fusarium ophioides, Paecilomyces lecythidis, and Sporothrix stenoceras.</title>
        <authorList>
            <person name="Aylward J."/>
            <person name="Wilson A.M."/>
            <person name="Visagie C.M."/>
            <person name="Spraker J."/>
            <person name="Barnes I."/>
            <person name="Buitendag C."/>
            <person name="Ceriani C."/>
            <person name="Del Mar Angel L."/>
            <person name="du Plessis D."/>
            <person name="Fuchs T."/>
            <person name="Gasser K."/>
            <person name="Kramer D."/>
            <person name="Li W."/>
            <person name="Munsamy K."/>
            <person name="Piso A."/>
            <person name="Price J.L."/>
            <person name="Sonnekus B."/>
            <person name="Thomas C."/>
            <person name="van der Nest A."/>
            <person name="van Dijk A."/>
            <person name="van Heerden A."/>
            <person name="van Vuuren N."/>
            <person name="Yilmaz N."/>
            <person name="Duong T.A."/>
            <person name="van der Merwe N.A."/>
            <person name="Wingfield M.J."/>
            <person name="Wingfield B.D."/>
        </authorList>
    </citation>
    <scope>NUCLEOTIDE SEQUENCE [LARGE SCALE GENOMIC DNA]</scope>
    <source>
        <strain evidence="2 3">CMW 18300</strain>
    </source>
</reference>
<feature type="compositionally biased region" description="Low complexity" evidence="1">
    <location>
        <begin position="179"/>
        <end position="191"/>
    </location>
</feature>
<proteinExistence type="predicted"/>
<feature type="region of interest" description="Disordered" evidence="1">
    <location>
        <begin position="795"/>
        <end position="942"/>
    </location>
</feature>
<protein>
    <submittedName>
        <fullName evidence="2">Uncharacterized protein</fullName>
    </submittedName>
</protein>
<feature type="compositionally biased region" description="Polar residues" evidence="1">
    <location>
        <begin position="517"/>
        <end position="527"/>
    </location>
</feature>
<evidence type="ECO:0000256" key="1">
    <source>
        <dbReference type="SAM" id="MobiDB-lite"/>
    </source>
</evidence>
<feature type="region of interest" description="Disordered" evidence="1">
    <location>
        <begin position="34"/>
        <end position="197"/>
    </location>
</feature>
<organism evidence="2 3">
    <name type="scientific">Diaporthe australafricana</name>
    <dbReference type="NCBI Taxonomy" id="127596"/>
    <lineage>
        <taxon>Eukaryota</taxon>
        <taxon>Fungi</taxon>
        <taxon>Dikarya</taxon>
        <taxon>Ascomycota</taxon>
        <taxon>Pezizomycotina</taxon>
        <taxon>Sordariomycetes</taxon>
        <taxon>Sordariomycetidae</taxon>
        <taxon>Diaporthales</taxon>
        <taxon>Diaporthaceae</taxon>
        <taxon>Diaporthe</taxon>
    </lineage>
</organism>
<feature type="region of interest" description="Disordered" evidence="1">
    <location>
        <begin position="221"/>
        <end position="323"/>
    </location>
</feature>
<feature type="compositionally biased region" description="Acidic residues" evidence="1">
    <location>
        <begin position="900"/>
        <end position="909"/>
    </location>
</feature>
<gene>
    <name evidence="2" type="ORF">Daus18300_009237</name>
</gene>
<dbReference type="PANTHER" id="PTHR42068:SF1">
    <property type="entry name" value="YALI0B18964P"/>
    <property type="match status" value="1"/>
</dbReference>